<accession>A0A1Y4QKH3</accession>
<dbReference type="RefSeq" id="WP_087256373.1">
    <property type="nucleotide sequence ID" value="NZ_JAFILD010000099.1"/>
</dbReference>
<sequence length="374" mass="44721">MIKLDIKIYDKIKDDYFNEIIKEIKNNYISSNNCYFKNVCISDFFEDSKGFNENKIKKIISMDFVDINNNDSLLTNYLKTGLLIRYSDFKIDNALKNLNQPITQTNRYTYRQNYIRIYFNDWINDYLVKYPDYFKNDNEFKKLINAINQEYDKLNQEFIKIIKYDYLSSSLRHKIITSSGITVCPYCNRQYISYFSNKGVKYTTADLDHFYPKSIFSLFALSLYNFIPACQICNQRFKKKKVKKILYPFKEGFDDNAKFGLNIHDVNSFYGKSDNFDLMLEVDDNSLIKEEIINNNEMFHLDSLYQHHKPYVQELLMKKNLIYTNSYFDMMSKTFKKLNLSKEQLDIFLYGYSFDDDINKDKILSKLTKDILGK</sequence>
<dbReference type="EMBL" id="NFLB01000007">
    <property type="protein sequence ID" value="OUQ05062.1"/>
    <property type="molecule type" value="Genomic_DNA"/>
</dbReference>
<dbReference type="AlphaFoldDB" id="A0A1Y4QKH3"/>
<organism evidence="1 2">
    <name type="scientific">Thomasclavelia spiroformis</name>
    <dbReference type="NCBI Taxonomy" id="29348"/>
    <lineage>
        <taxon>Bacteria</taxon>
        <taxon>Bacillati</taxon>
        <taxon>Bacillota</taxon>
        <taxon>Erysipelotrichia</taxon>
        <taxon>Erysipelotrichales</taxon>
        <taxon>Coprobacillaceae</taxon>
        <taxon>Thomasclavelia</taxon>
    </lineage>
</organism>
<evidence type="ECO:0000313" key="2">
    <source>
        <dbReference type="Proteomes" id="UP000196258"/>
    </source>
</evidence>
<proteinExistence type="predicted"/>
<dbReference type="Gene3D" id="1.10.30.50">
    <property type="match status" value="1"/>
</dbReference>
<reference evidence="2" key="1">
    <citation type="submission" date="2017-04" db="EMBL/GenBank/DDBJ databases">
        <title>Function of individual gut microbiota members based on whole genome sequencing of pure cultures obtained from chicken caecum.</title>
        <authorList>
            <person name="Medvecky M."/>
            <person name="Cejkova D."/>
            <person name="Polansky O."/>
            <person name="Karasova D."/>
            <person name="Kubasova T."/>
            <person name="Cizek A."/>
            <person name="Rychlik I."/>
        </authorList>
    </citation>
    <scope>NUCLEOTIDE SEQUENCE [LARGE SCALE GENOMIC DNA]</scope>
    <source>
        <strain evidence="2">An149</strain>
    </source>
</reference>
<evidence type="ECO:0008006" key="3">
    <source>
        <dbReference type="Google" id="ProtNLM"/>
    </source>
</evidence>
<dbReference type="Proteomes" id="UP000196258">
    <property type="component" value="Unassembled WGS sequence"/>
</dbReference>
<gene>
    <name evidence="1" type="ORF">B5E91_06990</name>
</gene>
<comment type="caution">
    <text evidence="1">The sequence shown here is derived from an EMBL/GenBank/DDBJ whole genome shotgun (WGS) entry which is preliminary data.</text>
</comment>
<evidence type="ECO:0000313" key="1">
    <source>
        <dbReference type="EMBL" id="OUQ05062.1"/>
    </source>
</evidence>
<protein>
    <recommendedName>
        <fullName evidence="3">HNH nuclease domain-containing protein</fullName>
    </recommendedName>
</protein>
<name>A0A1Y4QKH3_9FIRM</name>